<proteinExistence type="predicted"/>
<dbReference type="InterPro" id="IPR010093">
    <property type="entry name" value="SinI_DNA-bd"/>
</dbReference>
<feature type="compositionally biased region" description="Low complexity" evidence="1">
    <location>
        <begin position="296"/>
        <end position="314"/>
    </location>
</feature>
<dbReference type="AlphaFoldDB" id="E3FG77"/>
<dbReference type="PANTHER" id="PTHR38431:SF1">
    <property type="entry name" value="BLL2305 PROTEIN"/>
    <property type="match status" value="1"/>
</dbReference>
<dbReference type="InterPro" id="IPR009061">
    <property type="entry name" value="DNA-bd_dom_put_sf"/>
</dbReference>
<dbReference type="SUPFAM" id="SSF53850">
    <property type="entry name" value="Periplasmic binding protein-like II"/>
    <property type="match status" value="1"/>
</dbReference>
<dbReference type="SUPFAM" id="SSF46955">
    <property type="entry name" value="Putative DNA-binding domain"/>
    <property type="match status" value="1"/>
</dbReference>
<evidence type="ECO:0000313" key="4">
    <source>
        <dbReference type="EMBL" id="ADO69012.1"/>
    </source>
</evidence>
<evidence type="ECO:0000256" key="1">
    <source>
        <dbReference type="SAM" id="MobiDB-lite"/>
    </source>
</evidence>
<dbReference type="Proteomes" id="UP000001351">
    <property type="component" value="Chromosome"/>
</dbReference>
<feature type="domain" description="PBP" evidence="2">
    <location>
        <begin position="142"/>
        <end position="269"/>
    </location>
</feature>
<dbReference type="RefSeq" id="WP_013374557.1">
    <property type="nucleotide sequence ID" value="NC_014623.1"/>
</dbReference>
<dbReference type="GO" id="GO:0003677">
    <property type="term" value="F:DNA binding"/>
    <property type="evidence" value="ECO:0007669"/>
    <property type="project" value="InterPro"/>
</dbReference>
<dbReference type="NCBIfam" id="TIGR01764">
    <property type="entry name" value="excise"/>
    <property type="match status" value="1"/>
</dbReference>
<evidence type="ECO:0000259" key="2">
    <source>
        <dbReference type="Pfam" id="PF12727"/>
    </source>
</evidence>
<dbReference type="HOGENOM" id="CLU_053344_1_0_7"/>
<keyword evidence="5" id="KW-1185">Reference proteome</keyword>
<feature type="compositionally biased region" description="Low complexity" evidence="1">
    <location>
        <begin position="71"/>
        <end position="80"/>
    </location>
</feature>
<feature type="region of interest" description="Disordered" evidence="1">
    <location>
        <begin position="292"/>
        <end position="314"/>
    </location>
</feature>
<accession>E3FG77</accession>
<dbReference type="InterPro" id="IPR024370">
    <property type="entry name" value="PBP_domain"/>
</dbReference>
<organism evidence="4 5">
    <name type="scientific">Stigmatella aurantiaca (strain DW4/3-1)</name>
    <dbReference type="NCBI Taxonomy" id="378806"/>
    <lineage>
        <taxon>Bacteria</taxon>
        <taxon>Pseudomonadati</taxon>
        <taxon>Myxococcota</taxon>
        <taxon>Myxococcia</taxon>
        <taxon>Myxococcales</taxon>
        <taxon>Cystobacterineae</taxon>
        <taxon>Archangiaceae</taxon>
        <taxon>Stigmatella</taxon>
    </lineage>
</organism>
<gene>
    <name evidence="4" type="ordered locus">STAUR_1208</name>
</gene>
<reference evidence="4 5" key="1">
    <citation type="journal article" date="2011" name="Mol. Biol. Evol.">
        <title>Comparative genomic analysis of fruiting body formation in Myxococcales.</title>
        <authorList>
            <person name="Huntley S."/>
            <person name="Hamann N."/>
            <person name="Wegener-Feldbrugge S."/>
            <person name="Treuner-Lange A."/>
            <person name="Kube M."/>
            <person name="Reinhardt R."/>
            <person name="Klages S."/>
            <person name="Muller R."/>
            <person name="Ronning C.M."/>
            <person name="Nierman W.C."/>
            <person name="Sogaard-Andersen L."/>
        </authorList>
    </citation>
    <scope>NUCLEOTIDE SEQUENCE [LARGE SCALE GENOMIC DNA]</scope>
    <source>
        <strain evidence="4 5">DW4/3-1</strain>
    </source>
</reference>
<feature type="domain" description="Helix-turn-helix" evidence="3">
    <location>
        <begin position="14"/>
        <end position="58"/>
    </location>
</feature>
<dbReference type="eggNOG" id="COG1910">
    <property type="taxonomic scope" value="Bacteria"/>
</dbReference>
<dbReference type="KEGG" id="sur:STAUR_1208"/>
<sequence>MVPAPRAPGSPDELLTTDEVAALLRVHPKHVYRLLKRGIPARRAGGKWLFPREEVLRWSEVSPRPAPGPSPSRGDASPAPLLAANGDLAVEALLSQHAAGGHPLMGFVLADRSHALEWLQQGQVLAAGWHGELPATLDTQGGLARLHLVHREVGLLAAPGKKPPPLERLSRARFASRPPTAGVRHHLDQVLREAGLDPRVVHQRAALLASHRDVACAVARGEADVGLASRAWAARLGLSFRSLGHEAYGLVLPATCLGNPAVVGLCETAQGPAFKRSLQAIPGYEPGETGKLQLLAARAAPRPSPPSSSRGEAR</sequence>
<dbReference type="EMBL" id="CP002271">
    <property type="protein sequence ID" value="ADO69012.1"/>
    <property type="molecule type" value="Genomic_DNA"/>
</dbReference>
<name>E3FG77_STIAD</name>
<dbReference type="OrthoDB" id="9804758at2"/>
<evidence type="ECO:0000259" key="3">
    <source>
        <dbReference type="Pfam" id="PF12728"/>
    </source>
</evidence>
<dbReference type="STRING" id="378806.STAUR_1208"/>
<dbReference type="Pfam" id="PF12727">
    <property type="entry name" value="PBP_like"/>
    <property type="match status" value="1"/>
</dbReference>
<protein>
    <submittedName>
        <fullName evidence="4">Molybdopterin biosynthesis MoeA protein</fullName>
    </submittedName>
</protein>
<dbReference type="Pfam" id="PF12728">
    <property type="entry name" value="HTH_17"/>
    <property type="match status" value="1"/>
</dbReference>
<dbReference type="InterPro" id="IPR041657">
    <property type="entry name" value="HTH_17"/>
</dbReference>
<feature type="region of interest" description="Disordered" evidence="1">
    <location>
        <begin position="60"/>
        <end position="80"/>
    </location>
</feature>
<evidence type="ECO:0000313" key="5">
    <source>
        <dbReference type="Proteomes" id="UP000001351"/>
    </source>
</evidence>
<dbReference type="PANTHER" id="PTHR38431">
    <property type="entry name" value="BLL2305 PROTEIN"/>
    <property type="match status" value="1"/>
</dbReference>